<dbReference type="GO" id="GO:0008903">
    <property type="term" value="F:hydroxypyruvate isomerase activity"/>
    <property type="evidence" value="ECO:0007669"/>
    <property type="project" value="TreeGrafter"/>
</dbReference>
<organism evidence="5 6">
    <name type="scientific">Marinobacterium iners DSM 11526</name>
    <dbReference type="NCBI Taxonomy" id="1122198"/>
    <lineage>
        <taxon>Bacteria</taxon>
        <taxon>Pseudomonadati</taxon>
        <taxon>Pseudomonadota</taxon>
        <taxon>Gammaproteobacteria</taxon>
        <taxon>Oceanospirillales</taxon>
        <taxon>Oceanospirillaceae</taxon>
        <taxon>Marinobacterium</taxon>
    </lineage>
</organism>
<dbReference type="PANTHER" id="PTHR43489:SF6">
    <property type="entry name" value="HYDROXYPYRUVATE ISOMERASE-RELATED"/>
    <property type="match status" value="1"/>
</dbReference>
<reference evidence="6" key="1">
    <citation type="submission" date="2016-10" db="EMBL/GenBank/DDBJ databases">
        <authorList>
            <person name="Varghese N."/>
            <person name="Submissions S."/>
        </authorList>
    </citation>
    <scope>NUCLEOTIDE SEQUENCE [LARGE SCALE GENOMIC DNA]</scope>
    <source>
        <strain evidence="6">DSM 11526</strain>
    </source>
</reference>
<comment type="similarity">
    <text evidence="2">Belongs to the hyi family.</text>
</comment>
<evidence type="ECO:0000256" key="3">
    <source>
        <dbReference type="PIRSR" id="PIRSR006241-50"/>
    </source>
</evidence>
<protein>
    <submittedName>
        <fullName evidence="5">Hydroxypyruvate isomerase</fullName>
    </submittedName>
</protein>
<evidence type="ECO:0000256" key="2">
    <source>
        <dbReference type="PIRNR" id="PIRNR006241"/>
    </source>
</evidence>
<dbReference type="InterPro" id="IPR013022">
    <property type="entry name" value="Xyl_isomerase-like_TIM-brl"/>
</dbReference>
<dbReference type="Proteomes" id="UP000242469">
    <property type="component" value="Unassembled WGS sequence"/>
</dbReference>
<dbReference type="EMBL" id="FNRJ01000003">
    <property type="protein sequence ID" value="SEA39769.1"/>
    <property type="molecule type" value="Genomic_DNA"/>
</dbReference>
<feature type="active site" description="Proton donor/acceptor" evidence="3">
    <location>
        <position position="240"/>
    </location>
</feature>
<feature type="active site" description="Proton donor/acceptor" evidence="3">
    <location>
        <position position="143"/>
    </location>
</feature>
<dbReference type="InterPro" id="IPR050417">
    <property type="entry name" value="Sugar_Epim/Isomerase"/>
</dbReference>
<keyword evidence="5" id="KW-0670">Pyruvate</keyword>
<dbReference type="FunFam" id="3.20.20.150:FF:000007">
    <property type="entry name" value="Hydroxypyruvate isomerase"/>
    <property type="match status" value="1"/>
</dbReference>
<evidence type="ECO:0000313" key="6">
    <source>
        <dbReference type="Proteomes" id="UP000242469"/>
    </source>
</evidence>
<accession>A0A1H4AV32</accession>
<evidence type="ECO:0000259" key="4">
    <source>
        <dbReference type="Pfam" id="PF01261"/>
    </source>
</evidence>
<sequence length="264" mass="29431">MLRFAANLSLLFTELPFLERFAAARAAGFSSVEIQFPYALGLEAVADALSQQQLELILINIPAGGWDNGDRSLCCDPRRQSEFADGLALALQWAKRLSVPKLNFLAGITPCGQNEEQVQQTLESNLRLAAQQCHKANVELLIEAINTEDLPGFRLHHSTQVVDLIKRLDLPSTRLQYDVYHMQIMEGNLINTLNRLSTHIGHIQIADVPGRHEPGSGEINFSNLFKAIEAMGYSGYISLEYNPSGQTESSLEWLQPWITQDRTA</sequence>
<dbReference type="SUPFAM" id="SSF51658">
    <property type="entry name" value="Xylose isomerase-like"/>
    <property type="match status" value="1"/>
</dbReference>
<dbReference type="AlphaFoldDB" id="A0A1H4AV32"/>
<evidence type="ECO:0000313" key="5">
    <source>
        <dbReference type="EMBL" id="SEA39769.1"/>
    </source>
</evidence>
<gene>
    <name evidence="5" type="ORF">SAMN02745729_10367</name>
</gene>
<keyword evidence="6" id="KW-1185">Reference proteome</keyword>
<dbReference type="STRING" id="1122198.SAMN02745729_10367"/>
<dbReference type="OrthoDB" id="9786584at2"/>
<proteinExistence type="inferred from homology"/>
<keyword evidence="1 2" id="KW-0413">Isomerase</keyword>
<dbReference type="Pfam" id="PF01261">
    <property type="entry name" value="AP_endonuc_2"/>
    <property type="match status" value="1"/>
</dbReference>
<dbReference type="InterPro" id="IPR036237">
    <property type="entry name" value="Xyl_isomerase-like_sf"/>
</dbReference>
<dbReference type="GO" id="GO:0046487">
    <property type="term" value="P:glyoxylate metabolic process"/>
    <property type="evidence" value="ECO:0007669"/>
    <property type="project" value="TreeGrafter"/>
</dbReference>
<dbReference type="PANTHER" id="PTHR43489">
    <property type="entry name" value="ISOMERASE"/>
    <property type="match status" value="1"/>
</dbReference>
<dbReference type="RefSeq" id="WP_091824024.1">
    <property type="nucleotide sequence ID" value="NZ_FNRJ01000003.1"/>
</dbReference>
<dbReference type="PIRSF" id="PIRSF006241">
    <property type="entry name" value="HyI"/>
    <property type="match status" value="1"/>
</dbReference>
<dbReference type="Gene3D" id="3.20.20.150">
    <property type="entry name" value="Divalent-metal-dependent TIM barrel enzymes"/>
    <property type="match status" value="1"/>
</dbReference>
<dbReference type="InterPro" id="IPR026040">
    <property type="entry name" value="HyI-like"/>
</dbReference>
<name>A0A1H4AV32_9GAMM</name>
<feature type="domain" description="Xylose isomerase-like TIM barrel" evidence="4">
    <location>
        <begin position="21"/>
        <end position="256"/>
    </location>
</feature>
<evidence type="ECO:0000256" key="1">
    <source>
        <dbReference type="ARBA" id="ARBA00023235"/>
    </source>
</evidence>